<evidence type="ECO:0000313" key="3">
    <source>
        <dbReference type="Proteomes" id="UP000075230"/>
    </source>
</evidence>
<dbReference type="EMBL" id="BCWF01000042">
    <property type="protein sequence ID" value="GAT31303.1"/>
    <property type="molecule type" value="Genomic_DNA"/>
</dbReference>
<protein>
    <submittedName>
        <fullName evidence="2">PHD and RING finger domain protein</fullName>
    </submittedName>
</protein>
<name>A0A146G373_ASPKA</name>
<dbReference type="Proteomes" id="UP000075230">
    <property type="component" value="Unassembled WGS sequence"/>
</dbReference>
<gene>
    <name evidence="2" type="ORF">RIB2604_04300330</name>
</gene>
<organism evidence="2 3">
    <name type="scientific">Aspergillus kawachii</name>
    <name type="common">White koji mold</name>
    <name type="synonym">Aspergillus awamori var. kawachi</name>
    <dbReference type="NCBI Taxonomy" id="1069201"/>
    <lineage>
        <taxon>Eukaryota</taxon>
        <taxon>Fungi</taxon>
        <taxon>Dikarya</taxon>
        <taxon>Ascomycota</taxon>
        <taxon>Pezizomycotina</taxon>
        <taxon>Eurotiomycetes</taxon>
        <taxon>Eurotiomycetidae</taxon>
        <taxon>Eurotiales</taxon>
        <taxon>Aspergillaceae</taxon>
        <taxon>Aspergillus</taxon>
        <taxon>Aspergillus subgen. Circumdati</taxon>
    </lineage>
</organism>
<feature type="region of interest" description="Disordered" evidence="1">
    <location>
        <begin position="1"/>
        <end position="20"/>
    </location>
</feature>
<proteinExistence type="predicted"/>
<reference evidence="3" key="2">
    <citation type="submission" date="2016-02" db="EMBL/GenBank/DDBJ databases">
        <title>Genome sequencing of Aspergillus luchuensis NBRC 4314.</title>
        <authorList>
            <person name="Yamada O."/>
        </authorList>
    </citation>
    <scope>NUCLEOTIDE SEQUENCE [LARGE SCALE GENOMIC DNA]</scope>
    <source>
        <strain evidence="3">RIB 2604</strain>
    </source>
</reference>
<evidence type="ECO:0000313" key="2">
    <source>
        <dbReference type="EMBL" id="GAT31303.1"/>
    </source>
</evidence>
<dbReference type="AlphaFoldDB" id="A0A146G373"/>
<accession>A0A146G373</accession>
<reference evidence="2 3" key="1">
    <citation type="journal article" date="2016" name="DNA Res.">
        <title>Genome sequence of Aspergillus luchuensis NBRC 4314.</title>
        <authorList>
            <person name="Yamada O."/>
            <person name="Machida M."/>
            <person name="Hosoyama A."/>
            <person name="Goto M."/>
            <person name="Takahashi T."/>
            <person name="Futagami T."/>
            <person name="Yamagata Y."/>
            <person name="Takeuchi M."/>
            <person name="Kobayashi T."/>
            <person name="Koike H."/>
            <person name="Abe K."/>
            <person name="Asai K."/>
            <person name="Arita M."/>
            <person name="Fujita N."/>
            <person name="Fukuda K."/>
            <person name="Higa K."/>
            <person name="Horikawa H."/>
            <person name="Ishikawa T."/>
            <person name="Jinno K."/>
            <person name="Kato Y."/>
            <person name="Kirimura K."/>
            <person name="Mizutani O."/>
            <person name="Nakasone K."/>
            <person name="Sano M."/>
            <person name="Shiraishi Y."/>
            <person name="Tsukahara M."/>
            <person name="Gomi K."/>
        </authorList>
    </citation>
    <scope>NUCLEOTIDE SEQUENCE [LARGE SCALE GENOMIC DNA]</scope>
    <source>
        <strain evidence="2 3">RIB 2604</strain>
    </source>
</reference>
<sequence length="43" mass="4659">MAKEGPWVTNAGGDPLGLRGLGRRLENADWLRQTAVARSEPPD</sequence>
<comment type="caution">
    <text evidence="2">The sequence shown here is derived from an EMBL/GenBank/DDBJ whole genome shotgun (WGS) entry which is preliminary data.</text>
</comment>
<evidence type="ECO:0000256" key="1">
    <source>
        <dbReference type="SAM" id="MobiDB-lite"/>
    </source>
</evidence>